<name>A0A8J7WMJ7_9ACTN</name>
<comment type="caution">
    <text evidence="2">The sequence shown here is derived from an EMBL/GenBank/DDBJ whole genome shotgun (WGS) entry which is preliminary data.</text>
</comment>
<dbReference type="RefSeq" id="WP_211465396.1">
    <property type="nucleotide sequence ID" value="NZ_JAGSXH010000013.1"/>
</dbReference>
<dbReference type="Proteomes" id="UP000677913">
    <property type="component" value="Unassembled WGS sequence"/>
</dbReference>
<evidence type="ECO:0000256" key="1">
    <source>
        <dbReference type="SAM" id="Phobius"/>
    </source>
</evidence>
<dbReference type="AlphaFoldDB" id="A0A8J7WMJ7"/>
<protein>
    <submittedName>
        <fullName evidence="2">Uncharacterized protein</fullName>
    </submittedName>
</protein>
<feature type="transmembrane region" description="Helical" evidence="1">
    <location>
        <begin position="67"/>
        <end position="85"/>
    </location>
</feature>
<organism evidence="2 3">
    <name type="scientific">Actinocrinis puniceicyclus</name>
    <dbReference type="NCBI Taxonomy" id="977794"/>
    <lineage>
        <taxon>Bacteria</taxon>
        <taxon>Bacillati</taxon>
        <taxon>Actinomycetota</taxon>
        <taxon>Actinomycetes</taxon>
        <taxon>Catenulisporales</taxon>
        <taxon>Actinospicaceae</taxon>
        <taxon>Actinocrinis</taxon>
    </lineage>
</organism>
<evidence type="ECO:0000313" key="3">
    <source>
        <dbReference type="Proteomes" id="UP000677913"/>
    </source>
</evidence>
<dbReference type="EMBL" id="JAGSXH010000013">
    <property type="protein sequence ID" value="MBS2962579.1"/>
    <property type="molecule type" value="Genomic_DNA"/>
</dbReference>
<sequence>MGNLDFTSNAGFSWYCVLLVIDGLTMIVLGRLRGQSRSGLTLNLVLGIVFLCYGLYLTFGFRGGHYFVSYWALILPVVLITRTIRSSNGEKVRRREAAKRARYAELQEAQEAHAAEVEYRSPGK</sequence>
<keyword evidence="1" id="KW-0472">Membrane</keyword>
<reference evidence="2" key="1">
    <citation type="submission" date="2021-04" db="EMBL/GenBank/DDBJ databases">
        <title>Genome based classification of Actinospica acidithermotolerans sp. nov., an actinobacterium isolated from an Indonesian hot spring.</title>
        <authorList>
            <person name="Kusuma A.B."/>
            <person name="Putra K.E."/>
            <person name="Nafisah S."/>
            <person name="Loh J."/>
            <person name="Nouioui I."/>
            <person name="Goodfellow M."/>
        </authorList>
    </citation>
    <scope>NUCLEOTIDE SEQUENCE</scope>
    <source>
        <strain evidence="2">DSM 45618</strain>
    </source>
</reference>
<feature type="transmembrane region" description="Helical" evidence="1">
    <location>
        <begin position="42"/>
        <end position="61"/>
    </location>
</feature>
<accession>A0A8J7WMJ7</accession>
<keyword evidence="1" id="KW-1133">Transmembrane helix</keyword>
<evidence type="ECO:0000313" key="2">
    <source>
        <dbReference type="EMBL" id="MBS2962579.1"/>
    </source>
</evidence>
<feature type="transmembrane region" description="Helical" evidence="1">
    <location>
        <begin position="12"/>
        <end position="30"/>
    </location>
</feature>
<keyword evidence="1" id="KW-0812">Transmembrane</keyword>
<gene>
    <name evidence="2" type="ORF">KGA66_05940</name>
</gene>
<keyword evidence="3" id="KW-1185">Reference proteome</keyword>
<proteinExistence type="predicted"/>